<reference evidence="2" key="1">
    <citation type="submission" date="2018-12" db="EMBL/GenBank/DDBJ databases">
        <title>Novel natural products biosynthetic potential of the class Ktedonobacteria.</title>
        <authorList>
            <person name="Zheng Y."/>
            <person name="Saitou A."/>
            <person name="Wang C.M."/>
            <person name="Toyoda A."/>
            <person name="Minakuchi Y."/>
            <person name="Sekiguchi Y."/>
            <person name="Ueda K."/>
            <person name="Takano H."/>
            <person name="Sakai Y."/>
            <person name="Yokota A."/>
            <person name="Yabe S."/>
        </authorList>
    </citation>
    <scope>NUCLEOTIDE SEQUENCE</scope>
    <source>
        <strain evidence="2">COM3</strain>
    </source>
</reference>
<dbReference type="InterPro" id="IPR005149">
    <property type="entry name" value="Tscrpt_reg_PadR_N"/>
</dbReference>
<accession>A0A455SIY2</accession>
<dbReference type="PANTHER" id="PTHR43252">
    <property type="entry name" value="TRANSCRIPTIONAL REGULATOR YQJI"/>
    <property type="match status" value="1"/>
</dbReference>
<dbReference type="PANTHER" id="PTHR43252:SF2">
    <property type="entry name" value="TRANSCRIPTION REGULATOR, PADR-LIKE FAMILY"/>
    <property type="match status" value="1"/>
</dbReference>
<organism evidence="2">
    <name type="scientific">Thermosporothrix sp. COM3</name>
    <dbReference type="NCBI Taxonomy" id="2490863"/>
    <lineage>
        <taxon>Bacteria</taxon>
        <taxon>Bacillati</taxon>
        <taxon>Chloroflexota</taxon>
        <taxon>Ktedonobacteria</taxon>
        <taxon>Ktedonobacterales</taxon>
        <taxon>Thermosporotrichaceae</taxon>
        <taxon>Thermosporothrix</taxon>
    </lineage>
</organism>
<feature type="domain" description="Transcription regulator PadR N-terminal" evidence="1">
    <location>
        <begin position="8"/>
        <end position="82"/>
    </location>
</feature>
<name>A0A455SIY2_9CHLR</name>
<dbReference type="EMBL" id="AP019376">
    <property type="protein sequence ID" value="BBH87328.1"/>
    <property type="molecule type" value="Genomic_DNA"/>
</dbReference>
<dbReference type="SUPFAM" id="SSF46785">
    <property type="entry name" value="Winged helix' DNA-binding domain"/>
    <property type="match status" value="1"/>
</dbReference>
<dbReference type="InterPro" id="IPR036388">
    <property type="entry name" value="WH-like_DNA-bd_sf"/>
</dbReference>
<sequence length="180" mass="21026">MKSTRLMILGLLTRTPQHGYEIQRWLEESRTETWAQVRPGSIYHALQQLQKEGFVQIQEITHTGHRAKAIYALTQAGRQEFQRLLIEAFRRPPQAFPAEFYTALTFLQELPAEKRKNLIDALIPKLEQEITSWVEGEEQKHKAFPLPAHLRALFANGKEHLEADLRLLYRLRDILSEESD</sequence>
<proteinExistence type="predicted"/>
<gene>
    <name evidence="2" type="ORF">KTC_20790</name>
</gene>
<dbReference type="InterPro" id="IPR036390">
    <property type="entry name" value="WH_DNA-bd_sf"/>
</dbReference>
<dbReference type="Gene3D" id="1.10.10.10">
    <property type="entry name" value="Winged helix-like DNA-binding domain superfamily/Winged helix DNA-binding domain"/>
    <property type="match status" value="1"/>
</dbReference>
<protein>
    <submittedName>
        <fullName evidence="2">PadR family transcriptional regulator</fullName>
    </submittedName>
</protein>
<evidence type="ECO:0000259" key="1">
    <source>
        <dbReference type="Pfam" id="PF03551"/>
    </source>
</evidence>
<dbReference type="AlphaFoldDB" id="A0A455SIY2"/>
<dbReference type="Pfam" id="PF03551">
    <property type="entry name" value="PadR"/>
    <property type="match status" value="1"/>
</dbReference>
<evidence type="ECO:0000313" key="2">
    <source>
        <dbReference type="EMBL" id="BBH87328.1"/>
    </source>
</evidence>